<keyword evidence="1" id="KW-0812">Transmembrane</keyword>
<evidence type="ECO:0000256" key="1">
    <source>
        <dbReference type="SAM" id="Phobius"/>
    </source>
</evidence>
<feature type="transmembrane region" description="Helical" evidence="1">
    <location>
        <begin position="35"/>
        <end position="52"/>
    </location>
</feature>
<organism evidence="2 3">
    <name type="scientific">Novosphingobium sediminis</name>
    <dbReference type="NCBI Taxonomy" id="707214"/>
    <lineage>
        <taxon>Bacteria</taxon>
        <taxon>Pseudomonadati</taxon>
        <taxon>Pseudomonadota</taxon>
        <taxon>Alphaproteobacteria</taxon>
        <taxon>Sphingomonadales</taxon>
        <taxon>Sphingomonadaceae</taxon>
        <taxon>Novosphingobium</taxon>
    </lineage>
</organism>
<comment type="caution">
    <text evidence="2">The sequence shown here is derived from an EMBL/GenBank/DDBJ whole genome shotgun (WGS) entry which is preliminary data.</text>
</comment>
<feature type="transmembrane region" description="Helical" evidence="1">
    <location>
        <begin position="64"/>
        <end position="84"/>
    </location>
</feature>
<evidence type="ECO:0000313" key="2">
    <source>
        <dbReference type="EMBL" id="GEO01635.1"/>
    </source>
</evidence>
<accession>A0A512APK4</accession>
<name>A0A512APK4_9SPHN</name>
<gene>
    <name evidence="2" type="ORF">NSE01_34670</name>
</gene>
<protein>
    <submittedName>
        <fullName evidence="2">Uncharacterized protein</fullName>
    </submittedName>
</protein>
<keyword evidence="3" id="KW-1185">Reference proteome</keyword>
<dbReference type="Proteomes" id="UP000321464">
    <property type="component" value="Unassembled WGS sequence"/>
</dbReference>
<keyword evidence="1" id="KW-1133">Transmembrane helix</keyword>
<keyword evidence="1" id="KW-0472">Membrane</keyword>
<sequence length="85" mass="9408">MMLIGWVGPAFLTASALAALSITARLTWDKRRQPGYLRAMLGLIAVQMLIIMEFGPHVHRNTGAMFMFGALVEAIFMTTLLRSVL</sequence>
<dbReference type="AlphaFoldDB" id="A0A512APK4"/>
<proteinExistence type="predicted"/>
<evidence type="ECO:0000313" key="3">
    <source>
        <dbReference type="Proteomes" id="UP000321464"/>
    </source>
</evidence>
<dbReference type="EMBL" id="BJYR01000024">
    <property type="protein sequence ID" value="GEO01635.1"/>
    <property type="molecule type" value="Genomic_DNA"/>
</dbReference>
<reference evidence="2 3" key="1">
    <citation type="submission" date="2019-07" db="EMBL/GenBank/DDBJ databases">
        <title>Whole genome shotgun sequence of Novosphingobium sediminis NBRC 106119.</title>
        <authorList>
            <person name="Hosoyama A."/>
            <person name="Uohara A."/>
            <person name="Ohji S."/>
            <person name="Ichikawa N."/>
        </authorList>
    </citation>
    <scope>NUCLEOTIDE SEQUENCE [LARGE SCALE GENOMIC DNA]</scope>
    <source>
        <strain evidence="2 3">NBRC 106119</strain>
    </source>
</reference>